<dbReference type="STRING" id="452084.AR438_16570"/>
<dbReference type="GO" id="GO:0006313">
    <property type="term" value="P:DNA transposition"/>
    <property type="evidence" value="ECO:0007669"/>
    <property type="project" value="InterPro"/>
</dbReference>
<dbReference type="GO" id="GO:0004803">
    <property type="term" value="F:transposase activity"/>
    <property type="evidence" value="ECO:0007669"/>
    <property type="project" value="InterPro"/>
</dbReference>
<dbReference type="InterPro" id="IPR002686">
    <property type="entry name" value="Transposase_17"/>
</dbReference>
<evidence type="ECO:0000259" key="1">
    <source>
        <dbReference type="SMART" id="SM01321"/>
    </source>
</evidence>
<dbReference type="SMART" id="SM01321">
    <property type="entry name" value="Y1_Tnp"/>
    <property type="match status" value="1"/>
</dbReference>
<organism evidence="2 3">
    <name type="scientific">Chryseobacterium aquaticum</name>
    <dbReference type="NCBI Taxonomy" id="452084"/>
    <lineage>
        <taxon>Bacteria</taxon>
        <taxon>Pseudomonadati</taxon>
        <taxon>Bacteroidota</taxon>
        <taxon>Flavobacteriia</taxon>
        <taxon>Flavobacteriales</taxon>
        <taxon>Weeksellaceae</taxon>
        <taxon>Chryseobacterium group</taxon>
        <taxon>Chryseobacterium</taxon>
    </lineage>
</organism>
<dbReference type="RefSeq" id="WP_056017562.1">
    <property type="nucleotide sequence ID" value="NZ_LLYZ01000021.1"/>
</dbReference>
<dbReference type="EMBL" id="LLYZ01000021">
    <property type="protein sequence ID" value="KQK24247.1"/>
    <property type="molecule type" value="Genomic_DNA"/>
</dbReference>
<gene>
    <name evidence="2" type="ORF">AR438_16570</name>
</gene>
<proteinExistence type="predicted"/>
<comment type="caution">
    <text evidence="2">The sequence shown here is derived from an EMBL/GenBank/DDBJ whole genome shotgun (WGS) entry which is preliminary data.</text>
</comment>
<dbReference type="Pfam" id="PF01797">
    <property type="entry name" value="Y1_Tnp"/>
    <property type="match status" value="1"/>
</dbReference>
<reference evidence="2 3" key="1">
    <citation type="submission" date="2015-10" db="EMBL/GenBank/DDBJ databases">
        <title>Chryseobacterium aquaticum genome.</title>
        <authorList>
            <person name="Newman J.D."/>
            <person name="Ferguson M.B."/>
            <person name="Miller J.R."/>
        </authorList>
    </citation>
    <scope>NUCLEOTIDE SEQUENCE [LARGE SCALE GENOMIC DNA]</scope>
    <source>
        <strain evidence="2 3">KCTC 12483</strain>
    </source>
</reference>
<dbReference type="OrthoDB" id="9797997at2"/>
<dbReference type="Proteomes" id="UP000051682">
    <property type="component" value="Unassembled WGS sequence"/>
</dbReference>
<dbReference type="GO" id="GO:0003677">
    <property type="term" value="F:DNA binding"/>
    <property type="evidence" value="ECO:0007669"/>
    <property type="project" value="InterPro"/>
</dbReference>
<dbReference type="PANTHER" id="PTHR33360">
    <property type="entry name" value="TRANSPOSASE FOR INSERTION SEQUENCE ELEMENT IS200"/>
    <property type="match status" value="1"/>
</dbReference>
<evidence type="ECO:0000313" key="3">
    <source>
        <dbReference type="Proteomes" id="UP000051682"/>
    </source>
</evidence>
<dbReference type="InterPro" id="IPR036515">
    <property type="entry name" value="Transposase_17_sf"/>
</dbReference>
<dbReference type="SUPFAM" id="SSF143422">
    <property type="entry name" value="Transposase IS200-like"/>
    <property type="match status" value="1"/>
</dbReference>
<dbReference type="NCBIfam" id="NF033573">
    <property type="entry name" value="transpos_IS200"/>
    <property type="match status" value="1"/>
</dbReference>
<evidence type="ECO:0000313" key="2">
    <source>
        <dbReference type="EMBL" id="KQK24247.1"/>
    </source>
</evidence>
<sequence length="155" mass="18703">MANTYIQIYIQFIFAVQGRQNLIYSLKREELQKYISGIIKNNNQKLLAIHANPDHIHLLVGFNNLNFKISDFVRDIKANSSRFINEEKWLNGKFNWQEGYGAFSYSKSQIDKVVNYILNQEEHHKKKNFKEEYIELLNKFEIQYEEKYVFEFYDD</sequence>
<protein>
    <submittedName>
        <fullName evidence="2">Transposase</fullName>
    </submittedName>
</protein>
<dbReference type="Gene3D" id="3.30.70.1290">
    <property type="entry name" value="Transposase IS200-like"/>
    <property type="match status" value="1"/>
</dbReference>
<dbReference type="PANTHER" id="PTHR33360:SF2">
    <property type="entry name" value="TRANSPOSASE FOR INSERTION SEQUENCE ELEMENT IS200"/>
    <property type="match status" value="1"/>
</dbReference>
<accession>A0A0Q3HN00</accession>
<feature type="domain" description="Transposase IS200-like" evidence="1">
    <location>
        <begin position="5"/>
        <end position="120"/>
    </location>
</feature>
<keyword evidence="3" id="KW-1185">Reference proteome</keyword>
<dbReference type="AlphaFoldDB" id="A0A0Q3HN00"/>
<name>A0A0Q3HN00_9FLAO</name>